<dbReference type="Proteomes" id="UP000317557">
    <property type="component" value="Unassembled WGS sequence"/>
</dbReference>
<comment type="similarity">
    <text evidence="1 4">Belongs to the glycosyl hydrolase 28 family.</text>
</comment>
<organism evidence="6 7">
    <name type="scientific">Gracilimonas mengyeensis</name>
    <dbReference type="NCBI Taxonomy" id="1302730"/>
    <lineage>
        <taxon>Bacteria</taxon>
        <taxon>Pseudomonadati</taxon>
        <taxon>Balneolota</taxon>
        <taxon>Balneolia</taxon>
        <taxon>Balneolales</taxon>
        <taxon>Balneolaceae</taxon>
        <taxon>Gracilimonas</taxon>
    </lineage>
</organism>
<dbReference type="InterPro" id="IPR051801">
    <property type="entry name" value="GH28_Enzymes"/>
</dbReference>
<dbReference type="OrthoDB" id="9795222at2"/>
<evidence type="ECO:0000256" key="2">
    <source>
        <dbReference type="ARBA" id="ARBA00022801"/>
    </source>
</evidence>
<dbReference type="PANTHER" id="PTHR31339:SF9">
    <property type="entry name" value="PLASMIN AND FIBRONECTIN-BINDING PROTEIN A"/>
    <property type="match status" value="1"/>
</dbReference>
<evidence type="ECO:0000256" key="4">
    <source>
        <dbReference type="RuleBase" id="RU361169"/>
    </source>
</evidence>
<dbReference type="InterPro" id="IPR000743">
    <property type="entry name" value="Glyco_hydro_28"/>
</dbReference>
<dbReference type="AlphaFoldDB" id="A0A521FD95"/>
<accession>A0A521FD95</accession>
<dbReference type="InterPro" id="IPR011050">
    <property type="entry name" value="Pectin_lyase_fold/virulence"/>
</dbReference>
<keyword evidence="7" id="KW-1185">Reference proteome</keyword>
<dbReference type="Pfam" id="PF00295">
    <property type="entry name" value="Glyco_hydro_28"/>
    <property type="match status" value="1"/>
</dbReference>
<dbReference type="GO" id="GO:0005975">
    <property type="term" value="P:carbohydrate metabolic process"/>
    <property type="evidence" value="ECO:0007669"/>
    <property type="project" value="InterPro"/>
</dbReference>
<evidence type="ECO:0000256" key="5">
    <source>
        <dbReference type="SAM" id="SignalP"/>
    </source>
</evidence>
<feature type="signal peptide" evidence="5">
    <location>
        <begin position="1"/>
        <end position="33"/>
    </location>
</feature>
<evidence type="ECO:0000313" key="7">
    <source>
        <dbReference type="Proteomes" id="UP000317557"/>
    </source>
</evidence>
<proteinExistence type="inferred from homology"/>
<gene>
    <name evidence="6" type="ORF">SAMN06265219_11762</name>
</gene>
<dbReference type="GO" id="GO:0004650">
    <property type="term" value="F:polygalacturonase activity"/>
    <property type="evidence" value="ECO:0007669"/>
    <property type="project" value="InterPro"/>
</dbReference>
<keyword evidence="5" id="KW-0732">Signal</keyword>
<evidence type="ECO:0000313" key="6">
    <source>
        <dbReference type="EMBL" id="SMO94178.1"/>
    </source>
</evidence>
<dbReference type="PANTHER" id="PTHR31339">
    <property type="entry name" value="PECTIN LYASE-RELATED"/>
    <property type="match status" value="1"/>
</dbReference>
<name>A0A521FD95_9BACT</name>
<evidence type="ECO:0000256" key="3">
    <source>
        <dbReference type="ARBA" id="ARBA00023295"/>
    </source>
</evidence>
<evidence type="ECO:0000256" key="1">
    <source>
        <dbReference type="ARBA" id="ARBA00008834"/>
    </source>
</evidence>
<sequence length="533" mass="59503">MTSFSHSQPATKVPAIVLSFMLALFAITINTQAQVADKTEDIAPINAPFEMEQLDRSSIPDRTYDIRDFGAVPMSEDEDFKNTGAFHRAIETAAADGGGRILVPKGKWFTGPIHLKSNLNLHLADGAEIVFSEDKQDYLPVVRQRHEGVEAYNYSPMIYAYKVNNVSITGKGVLNAQGDHWWEWFEEHGAPPRASATKVPLSRRDWGKGAGHEGMRPSFVVFWKSEDILIEDITLNDSPMWNLHMIYSKRIIIRGVTINSLQAPNGDGVVLDSSSEVLVEYNHFETGDDAVVLKSGLNEEALEINIPTENVVVRNFEARKVRTGSGGVVFGSETSGGIRNVYVHNALFDGSDRGIRFKTERGRGNVVENIYIHDVIMRNITYQAINFNTFYTGPEATGPSPLLRNISIKDVEIDGVPIAIELVGLPEKWIENITLENITVKNSEQGARITRVKNMTMKNVEIHSEQRAMIVEDAYELFLDSVTLEDQVDEKPLLFTGRHTGAIFTDDFPLDQMEFSDGLTEEIVMEAPAEQAW</sequence>
<dbReference type="RefSeq" id="WP_142455918.1">
    <property type="nucleotide sequence ID" value="NZ_FXTP01000017.1"/>
</dbReference>
<dbReference type="SMART" id="SM00710">
    <property type="entry name" value="PbH1"/>
    <property type="match status" value="8"/>
</dbReference>
<dbReference type="InterPro" id="IPR012334">
    <property type="entry name" value="Pectin_lyas_fold"/>
</dbReference>
<keyword evidence="2 4" id="KW-0378">Hydrolase</keyword>
<dbReference type="Gene3D" id="2.160.20.10">
    <property type="entry name" value="Single-stranded right-handed beta-helix, Pectin lyase-like"/>
    <property type="match status" value="1"/>
</dbReference>
<protein>
    <submittedName>
        <fullName evidence="6">Glycosyl hydrolases family 28</fullName>
    </submittedName>
</protein>
<keyword evidence="3 4" id="KW-0326">Glycosidase</keyword>
<feature type="chain" id="PRO_5021734668" evidence="5">
    <location>
        <begin position="34"/>
        <end position="533"/>
    </location>
</feature>
<dbReference type="EMBL" id="FXTP01000017">
    <property type="protein sequence ID" value="SMO94178.1"/>
    <property type="molecule type" value="Genomic_DNA"/>
</dbReference>
<reference evidence="6 7" key="1">
    <citation type="submission" date="2017-05" db="EMBL/GenBank/DDBJ databases">
        <authorList>
            <person name="Varghese N."/>
            <person name="Submissions S."/>
        </authorList>
    </citation>
    <scope>NUCLEOTIDE SEQUENCE [LARGE SCALE GENOMIC DNA]</scope>
    <source>
        <strain evidence="6 7">DSM 21985</strain>
    </source>
</reference>
<dbReference type="InterPro" id="IPR006626">
    <property type="entry name" value="PbH1"/>
</dbReference>
<dbReference type="SUPFAM" id="SSF51126">
    <property type="entry name" value="Pectin lyase-like"/>
    <property type="match status" value="1"/>
</dbReference>